<dbReference type="EMBL" id="BALE01000031">
    <property type="protein sequence ID" value="GAN54840.1"/>
    <property type="molecule type" value="Genomic_DNA"/>
</dbReference>
<evidence type="ECO:0000313" key="2">
    <source>
        <dbReference type="Proteomes" id="UP000032679"/>
    </source>
</evidence>
<dbReference type="AlphaFoldDB" id="A0A0D6MN69"/>
<dbReference type="STRING" id="1231623.Tasa_031_058"/>
<sequence>MHMASDVKVRRTTSDVWGEIDIVECTIEGAPHVLGHVRKVQGVWQEGGFAWNRDTLKQELAVLEGKLEVARAALFFGELALELLCEIDMDKAHQERLARAEQSQTRAIRKKIKS</sequence>
<reference evidence="1 2" key="1">
    <citation type="submission" date="2012-10" db="EMBL/GenBank/DDBJ databases">
        <title>Genome sequencing of Tanticharoenia sakaeratensis NBRC 103193.</title>
        <authorList>
            <person name="Azuma Y."/>
            <person name="Hadano H."/>
            <person name="Hirakawa H."/>
            <person name="Matsushita K."/>
        </authorList>
    </citation>
    <scope>NUCLEOTIDE SEQUENCE [LARGE SCALE GENOMIC DNA]</scope>
    <source>
        <strain evidence="1 2">NBRC 103193</strain>
    </source>
</reference>
<gene>
    <name evidence="1" type="ORF">Tasa_031_058</name>
</gene>
<keyword evidence="2" id="KW-1185">Reference proteome</keyword>
<evidence type="ECO:0000313" key="1">
    <source>
        <dbReference type="EMBL" id="GAN54840.1"/>
    </source>
</evidence>
<proteinExistence type="predicted"/>
<dbReference type="Proteomes" id="UP000032679">
    <property type="component" value="Unassembled WGS sequence"/>
</dbReference>
<comment type="caution">
    <text evidence="1">The sequence shown here is derived from an EMBL/GenBank/DDBJ whole genome shotgun (WGS) entry which is preliminary data.</text>
</comment>
<accession>A0A0D6MN69</accession>
<protein>
    <submittedName>
        <fullName evidence="1">Uncharacterized protein</fullName>
    </submittedName>
</protein>
<organism evidence="1 2">
    <name type="scientific">Tanticharoenia sakaeratensis NBRC 103193</name>
    <dbReference type="NCBI Taxonomy" id="1231623"/>
    <lineage>
        <taxon>Bacteria</taxon>
        <taxon>Pseudomonadati</taxon>
        <taxon>Pseudomonadota</taxon>
        <taxon>Alphaproteobacteria</taxon>
        <taxon>Acetobacterales</taxon>
        <taxon>Acetobacteraceae</taxon>
        <taxon>Tanticharoenia</taxon>
    </lineage>
</organism>
<name>A0A0D6MN69_9PROT</name>